<dbReference type="EMBL" id="JACCGK010000013">
    <property type="protein sequence ID" value="NYT73781.1"/>
    <property type="molecule type" value="Genomic_DNA"/>
</dbReference>
<reference evidence="3 4" key="1">
    <citation type="submission" date="2020-07" db="EMBL/GenBank/DDBJ databases">
        <title>Halomonas sp. QX-2 draft genome sequence.</title>
        <authorList>
            <person name="Qiu X."/>
        </authorList>
    </citation>
    <scope>NUCLEOTIDE SEQUENCE [LARGE SCALE GENOMIC DNA]</scope>
    <source>
        <strain evidence="3 4">QX-2</strain>
    </source>
</reference>
<organism evidence="3 4">
    <name type="scientific">Vreelandella sedimenti</name>
    <dbReference type="NCBI Taxonomy" id="2729618"/>
    <lineage>
        <taxon>Bacteria</taxon>
        <taxon>Pseudomonadati</taxon>
        <taxon>Pseudomonadota</taxon>
        <taxon>Gammaproteobacteria</taxon>
        <taxon>Oceanospirillales</taxon>
        <taxon>Halomonadaceae</taxon>
        <taxon>Vreelandella</taxon>
    </lineage>
</organism>
<dbReference type="RefSeq" id="WP_180093586.1">
    <property type="nucleotide sequence ID" value="NZ_JACCGK010000013.1"/>
</dbReference>
<dbReference type="InterPro" id="IPR012938">
    <property type="entry name" value="Glc/Sorbosone_DH"/>
</dbReference>
<evidence type="ECO:0000313" key="3">
    <source>
        <dbReference type="EMBL" id="NYT73781.1"/>
    </source>
</evidence>
<dbReference type="PANTHER" id="PTHR19328">
    <property type="entry name" value="HEDGEHOG-INTERACTING PROTEIN"/>
    <property type="match status" value="1"/>
</dbReference>
<dbReference type="SUPFAM" id="SSF50952">
    <property type="entry name" value="Soluble quinoprotein glucose dehydrogenase"/>
    <property type="match status" value="1"/>
</dbReference>
<dbReference type="PANTHER" id="PTHR19328:SF13">
    <property type="entry name" value="HIPL1 PROTEIN"/>
    <property type="match status" value="1"/>
</dbReference>
<evidence type="ECO:0000313" key="4">
    <source>
        <dbReference type="Proteomes" id="UP000520876"/>
    </source>
</evidence>
<name>A0A7Z0N9L1_9GAMM</name>
<keyword evidence="4" id="KW-1185">Reference proteome</keyword>
<dbReference type="InterPro" id="IPR011041">
    <property type="entry name" value="Quinoprot_gluc/sorb_DH_b-prop"/>
</dbReference>
<comment type="caution">
    <text evidence="3">The sequence shown here is derived from an EMBL/GenBank/DDBJ whole genome shotgun (WGS) entry which is preliminary data.</text>
</comment>
<dbReference type="Pfam" id="PF07995">
    <property type="entry name" value="GSDH"/>
    <property type="match status" value="1"/>
</dbReference>
<proteinExistence type="predicted"/>
<dbReference type="AlphaFoldDB" id="A0A7Z0N9L1"/>
<dbReference type="Gene3D" id="2.120.10.30">
    <property type="entry name" value="TolB, C-terminal domain"/>
    <property type="match status" value="1"/>
</dbReference>
<gene>
    <name evidence="3" type="ORF">HZU72_15295</name>
</gene>
<feature type="domain" description="Glucose/Sorbosone dehydrogenase" evidence="2">
    <location>
        <begin position="44"/>
        <end position="300"/>
    </location>
</feature>
<sequence>MTHDRRVWPLLIVGTLIAGVVAVQGHADVSSSADWAVEVVSNELDYPWDLDRAGDLIVLTEKAGSIVMVENGEIRRYALQTTDPLRTEGGAGLLGLTLAPDFAESGRAFFYQSYTSGSEPANKVIEARFGGEAWRETRGLLEGIPGHRLYNGGRIAIGPDGHLYVTTGWTEDWERPQDLGSLAGKVLRMTLDGQVPPDNPFPDSYVYSYGHRNPQGLAWNESGDLFVAEHGQSALDEINLVRPGLNYGWPVISGNEEREGMETPLIHSGPETWAPSGIAFAGNELLVAALQDRGLYVFDEAQGALELGFTSDERYRGVLPVGEDLYVITTNRSPRGEGPSSDRLIRLSPGS</sequence>
<protein>
    <submittedName>
        <fullName evidence="3">Sorbosone dehydrogenase family protein</fullName>
    </submittedName>
</protein>
<accession>A0A7Z0N9L1</accession>
<evidence type="ECO:0000259" key="2">
    <source>
        <dbReference type="Pfam" id="PF07995"/>
    </source>
</evidence>
<dbReference type="Proteomes" id="UP000520876">
    <property type="component" value="Unassembled WGS sequence"/>
</dbReference>
<dbReference type="InterPro" id="IPR011042">
    <property type="entry name" value="6-blade_b-propeller_TolB-like"/>
</dbReference>
<evidence type="ECO:0000256" key="1">
    <source>
        <dbReference type="SAM" id="MobiDB-lite"/>
    </source>
</evidence>
<feature type="region of interest" description="Disordered" evidence="1">
    <location>
        <begin position="330"/>
        <end position="351"/>
    </location>
</feature>